<dbReference type="SUPFAM" id="SSF47336">
    <property type="entry name" value="ACP-like"/>
    <property type="match status" value="1"/>
</dbReference>
<keyword evidence="3" id="KW-1185">Reference proteome</keyword>
<reference evidence="2 3" key="1">
    <citation type="submission" date="2020-02" db="EMBL/GenBank/DDBJ databases">
        <title>Whole-genome analyses of novel actinobacteria.</title>
        <authorList>
            <person name="Sahin N."/>
        </authorList>
    </citation>
    <scope>NUCLEOTIDE SEQUENCE [LARGE SCALE GENOMIC DNA]</scope>
    <source>
        <strain evidence="2 3">A7024</strain>
    </source>
</reference>
<accession>A0A6G4UDL1</accession>
<evidence type="ECO:0000313" key="3">
    <source>
        <dbReference type="Proteomes" id="UP000481583"/>
    </source>
</evidence>
<dbReference type="InterPro" id="IPR036736">
    <property type="entry name" value="ACP-like_sf"/>
</dbReference>
<organism evidence="2 3">
    <name type="scientific">Streptomyces coryli</name>
    <dbReference type="NCBI Taxonomy" id="1128680"/>
    <lineage>
        <taxon>Bacteria</taxon>
        <taxon>Bacillati</taxon>
        <taxon>Actinomycetota</taxon>
        <taxon>Actinomycetes</taxon>
        <taxon>Kitasatosporales</taxon>
        <taxon>Streptomycetaceae</taxon>
        <taxon>Streptomyces</taxon>
    </lineage>
</organism>
<dbReference type="EMBL" id="JAAKZV010000469">
    <property type="protein sequence ID" value="NGN70309.1"/>
    <property type="molecule type" value="Genomic_DNA"/>
</dbReference>
<protein>
    <recommendedName>
        <fullName evidence="1">Carrier domain-containing protein</fullName>
    </recommendedName>
</protein>
<dbReference type="AlphaFoldDB" id="A0A6G4UDL1"/>
<dbReference type="Gene3D" id="1.10.1200.10">
    <property type="entry name" value="ACP-like"/>
    <property type="match status" value="1"/>
</dbReference>
<comment type="caution">
    <text evidence="2">The sequence shown here is derived from an EMBL/GenBank/DDBJ whole genome shotgun (WGS) entry which is preliminary data.</text>
</comment>
<feature type="domain" description="Carrier" evidence="1">
    <location>
        <begin position="4"/>
        <end position="82"/>
    </location>
</feature>
<dbReference type="InterPro" id="IPR009081">
    <property type="entry name" value="PP-bd_ACP"/>
</dbReference>
<gene>
    <name evidence="2" type="ORF">G5C51_41305</name>
</gene>
<sequence>MSDVSRAQVLEEIRSIAARDWEVDAGAVQEDTVIADLANVDSVKQMRAAATMEQHYGITFLNEDTKPAATVGGFVDQVMGGLATKGQ</sequence>
<dbReference type="RefSeq" id="WP_165245984.1">
    <property type="nucleotide sequence ID" value="NZ_JAAKZV010000469.1"/>
</dbReference>
<proteinExistence type="predicted"/>
<dbReference type="Proteomes" id="UP000481583">
    <property type="component" value="Unassembled WGS sequence"/>
</dbReference>
<name>A0A6G4UDL1_9ACTN</name>
<dbReference type="PROSITE" id="PS50075">
    <property type="entry name" value="CARRIER"/>
    <property type="match status" value="1"/>
</dbReference>
<evidence type="ECO:0000259" key="1">
    <source>
        <dbReference type="PROSITE" id="PS50075"/>
    </source>
</evidence>
<evidence type="ECO:0000313" key="2">
    <source>
        <dbReference type="EMBL" id="NGN70309.1"/>
    </source>
</evidence>